<reference evidence="2 5" key="2">
    <citation type="submission" date="2019-10" db="EMBL/GenBank/DDBJ databases">
        <title>Prolixibacter strains distinguished by the presence of nitrate reductase genes were adept at nitrate-dependent anaerobic corrosion of metallic iron and carbon steel.</title>
        <authorList>
            <person name="Iino T."/>
            <person name="Shono N."/>
            <person name="Ito K."/>
            <person name="Nakamura R."/>
            <person name="Sueoka K."/>
            <person name="Harayama S."/>
            <person name="Ohkuma M."/>
        </authorList>
    </citation>
    <scope>NUCLEOTIDE SEQUENCE [LARGE SCALE GENOMIC DNA]</scope>
    <source>
        <strain evidence="2 5">MIC1-1</strain>
    </source>
</reference>
<reference evidence="3 4" key="1">
    <citation type="submission" date="2018-03" db="EMBL/GenBank/DDBJ databases">
        <title>Genomic Encyclopedia of Archaeal and Bacterial Type Strains, Phase II (KMG-II): from individual species to whole genera.</title>
        <authorList>
            <person name="Goeker M."/>
        </authorList>
    </citation>
    <scope>NUCLEOTIDE SEQUENCE [LARGE SCALE GENOMIC DNA]</scope>
    <source>
        <strain evidence="3 4">DSM 27267</strain>
    </source>
</reference>
<organism evidence="3 4">
    <name type="scientific">Prolixibacter denitrificans</name>
    <dbReference type="NCBI Taxonomy" id="1541063"/>
    <lineage>
        <taxon>Bacteria</taxon>
        <taxon>Pseudomonadati</taxon>
        <taxon>Bacteroidota</taxon>
        <taxon>Bacteroidia</taxon>
        <taxon>Marinilabiliales</taxon>
        <taxon>Prolixibacteraceae</taxon>
        <taxon>Prolixibacter</taxon>
    </lineage>
</organism>
<dbReference type="PROSITE" id="PS51746">
    <property type="entry name" value="PPM_2"/>
    <property type="match status" value="1"/>
</dbReference>
<evidence type="ECO:0000313" key="3">
    <source>
        <dbReference type="EMBL" id="PSK83967.1"/>
    </source>
</evidence>
<dbReference type="InterPro" id="IPR036457">
    <property type="entry name" value="PPM-type-like_dom_sf"/>
</dbReference>
<evidence type="ECO:0000259" key="1">
    <source>
        <dbReference type="PROSITE" id="PS51746"/>
    </source>
</evidence>
<protein>
    <submittedName>
        <fullName evidence="3">Serine/threonine protein phosphatase PrpC</fullName>
    </submittedName>
</protein>
<keyword evidence="5" id="KW-1185">Reference proteome</keyword>
<dbReference type="OrthoDB" id="9801841at2"/>
<feature type="domain" description="PPM-type phosphatase" evidence="1">
    <location>
        <begin position="17"/>
        <end position="230"/>
    </location>
</feature>
<evidence type="ECO:0000313" key="2">
    <source>
        <dbReference type="EMBL" id="GET23509.1"/>
    </source>
</evidence>
<dbReference type="Proteomes" id="UP000240621">
    <property type="component" value="Unassembled WGS sequence"/>
</dbReference>
<dbReference type="SMART" id="SM00331">
    <property type="entry name" value="PP2C_SIG"/>
    <property type="match status" value="1"/>
</dbReference>
<dbReference type="EMBL" id="PYGC01000003">
    <property type="protein sequence ID" value="PSK83967.1"/>
    <property type="molecule type" value="Genomic_DNA"/>
</dbReference>
<comment type="caution">
    <text evidence="3">The sequence shown here is derived from an EMBL/GenBank/DDBJ whole genome shotgun (WGS) entry which is preliminary data.</text>
</comment>
<accession>A0A2P8CG52</accession>
<evidence type="ECO:0000313" key="4">
    <source>
        <dbReference type="Proteomes" id="UP000240621"/>
    </source>
</evidence>
<dbReference type="SMART" id="SM00332">
    <property type="entry name" value="PP2Cc"/>
    <property type="match status" value="1"/>
</dbReference>
<dbReference type="InterPro" id="IPR001932">
    <property type="entry name" value="PPM-type_phosphatase-like_dom"/>
</dbReference>
<sequence>MGKSVKHKSLDRGRKLLYISGSVKGKQRERNQDRVYVLDEPGYQMFVIFDGVSSYPESYRYIETFMEFLDGHHHEWLDNEKEGLGQLLYLAYLHCRKTFIAGSTTISALFIPNTTHLPEMVSIGDSRVYAFRKKNMVSLTEDDNVPEMPNILTRWVGHDYLSAEDFRPEEVAYDKQFLLCSDGFYGVMEQNSETFYHALKLPELDKTKEELHRLVEGNNSDDASYILVRIG</sequence>
<dbReference type="SUPFAM" id="SSF81606">
    <property type="entry name" value="PP2C-like"/>
    <property type="match status" value="1"/>
</dbReference>
<dbReference type="AlphaFoldDB" id="A0A2P8CG52"/>
<dbReference type="Gene3D" id="3.60.40.10">
    <property type="entry name" value="PPM-type phosphatase domain"/>
    <property type="match status" value="1"/>
</dbReference>
<proteinExistence type="predicted"/>
<evidence type="ECO:0000313" key="5">
    <source>
        <dbReference type="Proteomes" id="UP000396862"/>
    </source>
</evidence>
<dbReference type="Proteomes" id="UP000396862">
    <property type="component" value="Unassembled WGS sequence"/>
</dbReference>
<name>A0A2P8CG52_9BACT</name>
<dbReference type="EMBL" id="BLAU01000001">
    <property type="protein sequence ID" value="GET23509.1"/>
    <property type="molecule type" value="Genomic_DNA"/>
</dbReference>
<gene>
    <name evidence="3" type="ORF">CLV93_103393</name>
    <name evidence="2" type="ORF">JCM18694_37550</name>
</gene>